<dbReference type="AlphaFoldDB" id="A0AAD6ZHZ0"/>
<comment type="caution">
    <text evidence="2">The sequence shown here is derived from an EMBL/GenBank/DDBJ whole genome shotgun (WGS) entry which is preliminary data.</text>
</comment>
<feature type="non-terminal residue" evidence="2">
    <location>
        <position position="368"/>
    </location>
</feature>
<evidence type="ECO:0000313" key="3">
    <source>
        <dbReference type="Proteomes" id="UP001218218"/>
    </source>
</evidence>
<evidence type="ECO:0000259" key="1">
    <source>
        <dbReference type="Pfam" id="PF20703"/>
    </source>
</evidence>
<dbReference type="PANTHER" id="PTHR47691:SF3">
    <property type="entry name" value="HTH-TYPE TRANSCRIPTIONAL REGULATOR RV0890C-RELATED"/>
    <property type="match status" value="1"/>
</dbReference>
<dbReference type="SUPFAM" id="SSF52540">
    <property type="entry name" value="P-loop containing nucleoside triphosphate hydrolases"/>
    <property type="match status" value="1"/>
</dbReference>
<keyword evidence="3" id="KW-1185">Reference proteome</keyword>
<dbReference type="EMBL" id="JARIHO010000046">
    <property type="protein sequence ID" value="KAJ7323631.1"/>
    <property type="molecule type" value="Genomic_DNA"/>
</dbReference>
<evidence type="ECO:0000313" key="2">
    <source>
        <dbReference type="EMBL" id="KAJ7323631.1"/>
    </source>
</evidence>
<dbReference type="Pfam" id="PF20703">
    <property type="entry name" value="nSTAND1"/>
    <property type="match status" value="1"/>
</dbReference>
<proteinExistence type="predicted"/>
<keyword evidence="2" id="KW-0378">Hydrolase</keyword>
<dbReference type="InterPro" id="IPR027417">
    <property type="entry name" value="P-loop_NTPase"/>
</dbReference>
<dbReference type="GO" id="GO:0016787">
    <property type="term" value="F:hydrolase activity"/>
    <property type="evidence" value="ECO:0007669"/>
    <property type="project" value="UniProtKB-KW"/>
</dbReference>
<feature type="domain" description="Novel STAND NTPase 1" evidence="1">
    <location>
        <begin position="36"/>
        <end position="178"/>
    </location>
</feature>
<dbReference type="PANTHER" id="PTHR47691">
    <property type="entry name" value="REGULATOR-RELATED"/>
    <property type="match status" value="1"/>
</dbReference>
<accession>A0AAD6ZHZ0</accession>
<gene>
    <name evidence="2" type="ORF">DFH08DRAFT_1029228</name>
</gene>
<dbReference type="Proteomes" id="UP001218218">
    <property type="component" value="Unassembled WGS sequence"/>
</dbReference>
<sequence length="368" mass="40863">MIEAFSDTTGSDRASSISRVYLGSYNSSNSISMLPAHPHIFYGRDSEILDILQLFSQETPRIAILGGGGMGKTSLARAIIHHTEITAQYKQQRFFVTCDSAGTQVELAALIGVHVGLKPGKDLTAPVIQYFSGSQPCLLILDNFETLWEPTESRGNIEEFLSLLTGVHHLALIITMRGAERPAKVAWSRPFLQPLKPLQQDAAWQTFIDIADNTHDPELVTKVLSLTDNMPLVINLVAHLVDAEDCSTVLSRWEEEKTLLISDGHDKRSNLDLSLSLSLSSPRLDSFPHSKDLLSLLSMLPDGLSDVELMQAKLPIDNILGCKVALIRTSLAYSDEYKRLRSLVPIREYMQKIQPPGNELVQPLLKYF</sequence>
<name>A0AAD6ZHZ0_9AGAR</name>
<protein>
    <submittedName>
        <fullName evidence="2">P-loop containing nucleoside triphosphate hydrolase protein</fullName>
    </submittedName>
</protein>
<organism evidence="2 3">
    <name type="scientific">Mycena albidolilacea</name>
    <dbReference type="NCBI Taxonomy" id="1033008"/>
    <lineage>
        <taxon>Eukaryota</taxon>
        <taxon>Fungi</taxon>
        <taxon>Dikarya</taxon>
        <taxon>Basidiomycota</taxon>
        <taxon>Agaricomycotina</taxon>
        <taxon>Agaricomycetes</taxon>
        <taxon>Agaricomycetidae</taxon>
        <taxon>Agaricales</taxon>
        <taxon>Marasmiineae</taxon>
        <taxon>Mycenaceae</taxon>
        <taxon>Mycena</taxon>
    </lineage>
</organism>
<dbReference type="InterPro" id="IPR049052">
    <property type="entry name" value="nSTAND1"/>
</dbReference>
<reference evidence="2" key="1">
    <citation type="submission" date="2023-03" db="EMBL/GenBank/DDBJ databases">
        <title>Massive genome expansion in bonnet fungi (Mycena s.s.) driven by repeated elements and novel gene families across ecological guilds.</title>
        <authorList>
            <consortium name="Lawrence Berkeley National Laboratory"/>
            <person name="Harder C.B."/>
            <person name="Miyauchi S."/>
            <person name="Viragh M."/>
            <person name="Kuo A."/>
            <person name="Thoen E."/>
            <person name="Andreopoulos B."/>
            <person name="Lu D."/>
            <person name="Skrede I."/>
            <person name="Drula E."/>
            <person name="Henrissat B."/>
            <person name="Morin E."/>
            <person name="Kohler A."/>
            <person name="Barry K."/>
            <person name="LaButti K."/>
            <person name="Morin E."/>
            <person name="Salamov A."/>
            <person name="Lipzen A."/>
            <person name="Mereny Z."/>
            <person name="Hegedus B."/>
            <person name="Baldrian P."/>
            <person name="Stursova M."/>
            <person name="Weitz H."/>
            <person name="Taylor A."/>
            <person name="Grigoriev I.V."/>
            <person name="Nagy L.G."/>
            <person name="Martin F."/>
            <person name="Kauserud H."/>
        </authorList>
    </citation>
    <scope>NUCLEOTIDE SEQUENCE</scope>
    <source>
        <strain evidence="2">CBHHK002</strain>
    </source>
</reference>
<dbReference type="Gene3D" id="3.40.50.300">
    <property type="entry name" value="P-loop containing nucleotide triphosphate hydrolases"/>
    <property type="match status" value="1"/>
</dbReference>